<comment type="caution">
    <text evidence="1">The sequence shown here is derived from an EMBL/GenBank/DDBJ whole genome shotgun (WGS) entry which is preliminary data.</text>
</comment>
<organism evidence="1">
    <name type="scientific">marine sediment metagenome</name>
    <dbReference type="NCBI Taxonomy" id="412755"/>
    <lineage>
        <taxon>unclassified sequences</taxon>
        <taxon>metagenomes</taxon>
        <taxon>ecological metagenomes</taxon>
    </lineage>
</organism>
<dbReference type="AlphaFoldDB" id="A0A0F9LIX8"/>
<evidence type="ECO:0000313" key="1">
    <source>
        <dbReference type="EMBL" id="KKM93373.1"/>
    </source>
</evidence>
<dbReference type="EMBL" id="LAZR01006272">
    <property type="protein sequence ID" value="KKM93373.1"/>
    <property type="molecule type" value="Genomic_DNA"/>
</dbReference>
<sequence>MDRDINKTEMDKILAAFSISQIQDSLTIFDWLTQKEKTVEDLRSHLKIILSHKDDLKKALGRAKRLPLKKCPNCSSQLQSFQVNHTRCTQVEGDYNIQYICPKCEYDEFDKV</sequence>
<reference evidence="1" key="1">
    <citation type="journal article" date="2015" name="Nature">
        <title>Complex archaea that bridge the gap between prokaryotes and eukaryotes.</title>
        <authorList>
            <person name="Spang A."/>
            <person name="Saw J.H."/>
            <person name="Jorgensen S.L."/>
            <person name="Zaremba-Niedzwiedzka K."/>
            <person name="Martijn J."/>
            <person name="Lind A.E."/>
            <person name="van Eijk R."/>
            <person name="Schleper C."/>
            <person name="Guy L."/>
            <person name="Ettema T.J."/>
        </authorList>
    </citation>
    <scope>NUCLEOTIDE SEQUENCE</scope>
</reference>
<accession>A0A0F9LIX8</accession>
<name>A0A0F9LIX8_9ZZZZ</name>
<gene>
    <name evidence="1" type="ORF">LCGC14_1209010</name>
</gene>
<proteinExistence type="predicted"/>
<protein>
    <submittedName>
        <fullName evidence="1">Uncharacterized protein</fullName>
    </submittedName>
</protein>